<reference evidence="3" key="1">
    <citation type="submission" date="2018-01" db="EMBL/GenBank/DDBJ databases">
        <authorList>
            <person name="Mao J.F."/>
        </authorList>
    </citation>
    <scope>NUCLEOTIDE SEQUENCE</scope>
    <source>
        <strain evidence="3">Huo1</strain>
        <tissue evidence="3">Leaf</tissue>
    </source>
</reference>
<dbReference type="Pfam" id="PF00012">
    <property type="entry name" value="HSP70"/>
    <property type="match status" value="1"/>
</dbReference>
<accession>A0A8X8YRP3</accession>
<evidence type="ECO:0000256" key="1">
    <source>
        <dbReference type="ARBA" id="ARBA00022741"/>
    </source>
</evidence>
<dbReference type="AlphaFoldDB" id="A0A8X8YRP3"/>
<evidence type="ECO:0000256" key="2">
    <source>
        <dbReference type="ARBA" id="ARBA00022840"/>
    </source>
</evidence>
<reference evidence="3" key="2">
    <citation type="submission" date="2020-08" db="EMBL/GenBank/DDBJ databases">
        <title>Plant Genome Project.</title>
        <authorList>
            <person name="Zhang R.-G."/>
        </authorList>
    </citation>
    <scope>NUCLEOTIDE SEQUENCE</scope>
    <source>
        <strain evidence="3">Huo1</strain>
        <tissue evidence="3">Leaf</tissue>
    </source>
</reference>
<dbReference type="PRINTS" id="PR00301">
    <property type="entry name" value="HEATSHOCK70"/>
</dbReference>
<keyword evidence="2" id="KW-0067">ATP-binding</keyword>
<keyword evidence="4" id="KW-1185">Reference proteome</keyword>
<dbReference type="GO" id="GO:0005524">
    <property type="term" value="F:ATP binding"/>
    <property type="evidence" value="ECO:0007669"/>
    <property type="project" value="UniProtKB-KW"/>
</dbReference>
<dbReference type="EMBL" id="PNBA02000001">
    <property type="protein sequence ID" value="KAG6436525.1"/>
    <property type="molecule type" value="Genomic_DNA"/>
</dbReference>
<keyword evidence="1" id="KW-0547">Nucleotide-binding</keyword>
<name>A0A8X8YRP3_SALSN</name>
<evidence type="ECO:0000313" key="4">
    <source>
        <dbReference type="Proteomes" id="UP000298416"/>
    </source>
</evidence>
<protein>
    <submittedName>
        <fullName evidence="3">Uncharacterized protein</fullName>
    </submittedName>
</protein>
<evidence type="ECO:0000313" key="3">
    <source>
        <dbReference type="EMBL" id="KAG6436525.1"/>
    </source>
</evidence>
<dbReference type="Gene3D" id="2.160.20.10">
    <property type="entry name" value="Single-stranded right-handed beta-helix, Pectin lyase-like"/>
    <property type="match status" value="1"/>
</dbReference>
<sequence>MSYTYTTYHHHQFGHPHPRPETDPYQWPSLYAAPTTEYGQPQPMPFSDRPDPSYELPWFGSRDKQPPYTAAKTTHRCDPRSLARICIAPLPTTDFPSSMTNEAHLRGSDDPFLDGMQTSEIVKEPLVMTSKEINVNLGDSVIGRNELDNKWILDEGLDVSVKEPCKTIKPDEAVAYGAAAQDVDLGGEVNENVQDLLLLNVTPLFIGLETARGPCNLDIRDVDLQLASYLRLLDMRLELSISRILQWNPHKGEHETIFADMLLTHLKRKLGKTPRDTDSSTFDSATFEFLVGIIFILRIIFVEPSNYSLGSREIPAREAVTETIPGSKSILCNHSFLGYHKTLYYDDQQYCINGHINGVADLMFWSGQSAYGDVAISEDIGAQQSNYFVDVMFLTPILGILASRGDPVVPFTFLGGLSRDFSPLPHVSANFYNLFHEVTAIGAMLEFNGLKGYIGYLVHVPSLAIVTIIDLEQHWGTFANFLAVGKNNSENHIFTLLVAALPEGSTNVEQVMTNWKEGSIIVVTTHATLRLHNQVLLLDAEAVVQILNYAGYKLVSRDMDARGNDSHGF</sequence>
<dbReference type="InterPro" id="IPR012334">
    <property type="entry name" value="Pectin_lyas_fold"/>
</dbReference>
<proteinExistence type="predicted"/>
<gene>
    <name evidence="3" type="ORF">SASPL_101426</name>
</gene>
<dbReference type="Proteomes" id="UP000298416">
    <property type="component" value="Unassembled WGS sequence"/>
</dbReference>
<organism evidence="3">
    <name type="scientific">Salvia splendens</name>
    <name type="common">Scarlet sage</name>
    <dbReference type="NCBI Taxonomy" id="180675"/>
    <lineage>
        <taxon>Eukaryota</taxon>
        <taxon>Viridiplantae</taxon>
        <taxon>Streptophyta</taxon>
        <taxon>Embryophyta</taxon>
        <taxon>Tracheophyta</taxon>
        <taxon>Spermatophyta</taxon>
        <taxon>Magnoliopsida</taxon>
        <taxon>eudicotyledons</taxon>
        <taxon>Gunneridae</taxon>
        <taxon>Pentapetalae</taxon>
        <taxon>asterids</taxon>
        <taxon>lamiids</taxon>
        <taxon>Lamiales</taxon>
        <taxon>Lamiaceae</taxon>
        <taxon>Nepetoideae</taxon>
        <taxon>Mentheae</taxon>
        <taxon>Salviinae</taxon>
        <taxon>Salvia</taxon>
        <taxon>Salvia subgen. Calosphace</taxon>
        <taxon>core Calosphace</taxon>
    </lineage>
</organism>
<comment type="caution">
    <text evidence="3">The sequence shown here is derived from an EMBL/GenBank/DDBJ whole genome shotgun (WGS) entry which is preliminary data.</text>
</comment>
<dbReference type="InterPro" id="IPR013126">
    <property type="entry name" value="Hsp_70_fam"/>
</dbReference>
<dbReference type="GO" id="GO:0140662">
    <property type="term" value="F:ATP-dependent protein folding chaperone"/>
    <property type="evidence" value="ECO:0007669"/>
    <property type="project" value="InterPro"/>
</dbReference>